<dbReference type="RefSeq" id="WP_354699932.1">
    <property type="nucleotide sequence ID" value="NZ_CP114014.1"/>
</dbReference>
<protein>
    <recommendedName>
        <fullName evidence="3">UBC core domain-containing protein</fullName>
    </recommendedName>
</protein>
<evidence type="ECO:0008006" key="3">
    <source>
        <dbReference type="Google" id="ProtNLM"/>
    </source>
</evidence>
<reference evidence="2" key="1">
    <citation type="submission" date="2022-12" db="EMBL/GenBank/DDBJ databases">
        <title>Paraconexibacter alkalitolerans sp. nov. and Baekduia alba sp. nov., isolated from soil and emended description of the genera Paraconexibacter (Chun et al., 2020) and Baekduia (An et al., 2020).</title>
        <authorList>
            <person name="Vieira S."/>
            <person name="Huber K.J."/>
            <person name="Geppert A."/>
            <person name="Wolf J."/>
            <person name="Neumann-Schaal M."/>
            <person name="Muesken M."/>
            <person name="Overmann J."/>
        </authorList>
    </citation>
    <scope>NUCLEOTIDE SEQUENCE</scope>
    <source>
        <strain evidence="2">AEG42_29</strain>
    </source>
</reference>
<evidence type="ECO:0000256" key="1">
    <source>
        <dbReference type="SAM" id="MobiDB-lite"/>
    </source>
</evidence>
<organism evidence="2">
    <name type="scientific">Paraconexibacter sp. AEG42_29</name>
    <dbReference type="NCBI Taxonomy" id="2997339"/>
    <lineage>
        <taxon>Bacteria</taxon>
        <taxon>Bacillati</taxon>
        <taxon>Actinomycetota</taxon>
        <taxon>Thermoleophilia</taxon>
        <taxon>Solirubrobacterales</taxon>
        <taxon>Paraconexibacteraceae</taxon>
        <taxon>Paraconexibacter</taxon>
    </lineage>
</organism>
<gene>
    <name evidence="2" type="ORF">DSM112329_00190</name>
</gene>
<accession>A0AAU7ANX0</accession>
<evidence type="ECO:0000313" key="2">
    <source>
        <dbReference type="EMBL" id="XAY03376.1"/>
    </source>
</evidence>
<feature type="region of interest" description="Disordered" evidence="1">
    <location>
        <begin position="208"/>
        <end position="241"/>
    </location>
</feature>
<dbReference type="KEGG" id="parq:DSM112329_00190"/>
<dbReference type="EMBL" id="CP114014">
    <property type="protein sequence ID" value="XAY03376.1"/>
    <property type="molecule type" value="Genomic_DNA"/>
</dbReference>
<sequence>MLTDQKLLAGRRRLDFDVNKAMADRCPLLELEAYASSSDLQARRNEITDPAQGHRASHYRATFKIPTLVGPGKFVDETVIHIDAEVAGYPRTPPASWVLTQTPYSPHFRQGTVVCIGEIWDAPDSVLMGHVIRHHARLLNWHEVARGGGYAGWNGAAIAYHRKTYGTRPLNDGLQYPMIPEDVAYGIVEGTATEIEDVDLFGDVTRQQPVDESADDLFETDDRPTATDLGDLFATDGRGPR</sequence>
<dbReference type="AlphaFoldDB" id="A0AAU7ANX0"/>
<name>A0AAU7ANX0_9ACTN</name>
<proteinExistence type="predicted"/>